<evidence type="ECO:0000256" key="1">
    <source>
        <dbReference type="ARBA" id="ARBA00001342"/>
    </source>
</evidence>
<comment type="similarity">
    <text evidence="3">Belongs to the class II aldolase/RraA-like family.</text>
</comment>
<gene>
    <name evidence="13" type="ORF">NUH29_11115</name>
</gene>
<proteinExistence type="inferred from homology"/>
<evidence type="ECO:0000313" key="14">
    <source>
        <dbReference type="Proteomes" id="UP001205337"/>
    </source>
</evidence>
<dbReference type="EMBL" id="JANTHX010000007">
    <property type="protein sequence ID" value="MCS0500095.1"/>
    <property type="molecule type" value="Genomic_DNA"/>
</dbReference>
<sequence length="252" mass="27706">MGDLNFELPIRGGEYRRPDANMLEGLAEVGAATACAKLHQMGIRRTFIEGPRPISPGQSVRGAALTLQFMPQREDIASGTAQEDIERTTALWAVLEQVQPGDVLVIQAYGNPYTGCLGDMLVRYFKRRGGAGIVVDGYIRDFDRVSRLGVPIWCLGATPHYASQSDLFPWAYDVPIAVGGALCLPGDAIVADDDGAVVVPQSRAKELGDVVREHQEWEAFSRMRLDQGARLSDYYPLSANSRDEYERWKTGS</sequence>
<name>A0ABT1ZHN4_9MICO</name>
<comment type="function">
    <text evidence="8">Catalyzes the aldol cleavage of 4-hydroxy-4-methyl-2-oxoglutarate (HMG) into 2 molecules of pyruvate. Also contains a secondary oxaloacetate (OAA) decarboxylase activity due to the common pyruvate enolate transition state formed following C-C bond cleavage in the retro-aldol and decarboxylation reactions.</text>
</comment>
<reference evidence="13 14" key="1">
    <citation type="submission" date="2022-08" db="EMBL/GenBank/DDBJ databases">
        <authorList>
            <person name="Li F."/>
        </authorList>
    </citation>
    <scope>NUCLEOTIDE SEQUENCE [LARGE SCALE GENOMIC DNA]</scope>
    <source>
        <strain evidence="13 14">10F1B-8-1</strain>
    </source>
</reference>
<organism evidence="13 14">
    <name type="scientific">Protaetiibacter mangrovi</name>
    <dbReference type="NCBI Taxonomy" id="2970926"/>
    <lineage>
        <taxon>Bacteria</taxon>
        <taxon>Bacillati</taxon>
        <taxon>Actinomycetota</taxon>
        <taxon>Actinomycetes</taxon>
        <taxon>Micrococcales</taxon>
        <taxon>Microbacteriaceae</taxon>
        <taxon>Protaetiibacter</taxon>
    </lineage>
</organism>
<evidence type="ECO:0000256" key="3">
    <source>
        <dbReference type="ARBA" id="ARBA00008621"/>
    </source>
</evidence>
<dbReference type="RefSeq" id="WP_258799191.1">
    <property type="nucleotide sequence ID" value="NZ_JANTHX010000007.1"/>
</dbReference>
<dbReference type="NCBIfam" id="NF006093">
    <property type="entry name" value="PRK08245.1"/>
    <property type="match status" value="1"/>
</dbReference>
<evidence type="ECO:0000256" key="8">
    <source>
        <dbReference type="ARBA" id="ARBA00025046"/>
    </source>
</evidence>
<dbReference type="CDD" id="cd16841">
    <property type="entry name" value="RraA_family"/>
    <property type="match status" value="1"/>
</dbReference>
<dbReference type="Pfam" id="PF03737">
    <property type="entry name" value="RraA-like"/>
    <property type="match status" value="1"/>
</dbReference>
<evidence type="ECO:0000313" key="13">
    <source>
        <dbReference type="EMBL" id="MCS0500095.1"/>
    </source>
</evidence>
<accession>A0ABT1ZHN4</accession>
<evidence type="ECO:0000256" key="7">
    <source>
        <dbReference type="ARBA" id="ARBA00016549"/>
    </source>
</evidence>
<dbReference type="SUPFAM" id="SSF89562">
    <property type="entry name" value="RraA-like"/>
    <property type="match status" value="1"/>
</dbReference>
<evidence type="ECO:0000256" key="6">
    <source>
        <dbReference type="ARBA" id="ARBA00012947"/>
    </source>
</evidence>
<dbReference type="Gene3D" id="3.50.30.40">
    <property type="entry name" value="Ribonuclease E inhibitor RraA/RraA-like"/>
    <property type="match status" value="1"/>
</dbReference>
<dbReference type="InterPro" id="IPR005493">
    <property type="entry name" value="RraA/RraA-like"/>
</dbReference>
<dbReference type="PANTHER" id="PTHR33254:SF4">
    <property type="entry name" value="4-HYDROXY-4-METHYL-2-OXOGLUTARATE ALDOLASE 3-RELATED"/>
    <property type="match status" value="1"/>
</dbReference>
<evidence type="ECO:0000256" key="9">
    <source>
        <dbReference type="ARBA" id="ARBA00029596"/>
    </source>
</evidence>
<evidence type="ECO:0000256" key="2">
    <source>
        <dbReference type="ARBA" id="ARBA00001968"/>
    </source>
</evidence>
<dbReference type="EC" id="4.1.3.17" evidence="5"/>
<comment type="caution">
    <text evidence="13">The sequence shown here is derived from an EMBL/GenBank/DDBJ whole genome shotgun (WGS) entry which is preliminary data.</text>
</comment>
<dbReference type="EC" id="4.1.1.112" evidence="6"/>
<evidence type="ECO:0000256" key="11">
    <source>
        <dbReference type="ARBA" id="ARBA00032305"/>
    </source>
</evidence>
<evidence type="ECO:0000256" key="12">
    <source>
        <dbReference type="ARBA" id="ARBA00047973"/>
    </source>
</evidence>
<comment type="cofactor">
    <cofactor evidence="2">
        <name>a divalent metal cation</name>
        <dbReference type="ChEBI" id="CHEBI:60240"/>
    </cofactor>
</comment>
<dbReference type="InterPro" id="IPR036704">
    <property type="entry name" value="RraA/RraA-like_sf"/>
</dbReference>
<comment type="subunit">
    <text evidence="4">Homotrimer.</text>
</comment>
<evidence type="ECO:0000256" key="4">
    <source>
        <dbReference type="ARBA" id="ARBA00011233"/>
    </source>
</evidence>
<comment type="catalytic activity">
    <reaction evidence="1">
        <text>4-hydroxy-4-methyl-2-oxoglutarate = 2 pyruvate</text>
        <dbReference type="Rhea" id="RHEA:22748"/>
        <dbReference type="ChEBI" id="CHEBI:15361"/>
        <dbReference type="ChEBI" id="CHEBI:58276"/>
        <dbReference type="EC" id="4.1.3.17"/>
    </reaction>
</comment>
<dbReference type="PANTHER" id="PTHR33254">
    <property type="entry name" value="4-HYDROXY-4-METHYL-2-OXOGLUTARATE ALDOLASE 3-RELATED"/>
    <property type="match status" value="1"/>
</dbReference>
<dbReference type="Proteomes" id="UP001205337">
    <property type="component" value="Unassembled WGS sequence"/>
</dbReference>
<keyword evidence="14" id="KW-1185">Reference proteome</keyword>
<comment type="catalytic activity">
    <reaction evidence="12">
        <text>oxaloacetate + H(+) = pyruvate + CO2</text>
        <dbReference type="Rhea" id="RHEA:15641"/>
        <dbReference type="ChEBI" id="CHEBI:15361"/>
        <dbReference type="ChEBI" id="CHEBI:15378"/>
        <dbReference type="ChEBI" id="CHEBI:16452"/>
        <dbReference type="ChEBI" id="CHEBI:16526"/>
        <dbReference type="EC" id="4.1.1.112"/>
    </reaction>
</comment>
<evidence type="ECO:0000256" key="10">
    <source>
        <dbReference type="ARBA" id="ARBA00030169"/>
    </source>
</evidence>
<evidence type="ECO:0000256" key="5">
    <source>
        <dbReference type="ARBA" id="ARBA00012213"/>
    </source>
</evidence>
<protein>
    <recommendedName>
        <fullName evidence="7">Putative 4-hydroxy-4-methyl-2-oxoglutarate aldolase</fullName>
        <ecNumber evidence="6">4.1.1.112</ecNumber>
        <ecNumber evidence="5">4.1.3.17</ecNumber>
    </recommendedName>
    <alternativeName>
        <fullName evidence="11">Oxaloacetate decarboxylase</fullName>
    </alternativeName>
    <alternativeName>
        <fullName evidence="9">Regulator of ribonuclease activity homolog</fullName>
    </alternativeName>
    <alternativeName>
        <fullName evidence="10">RraA-like protein</fullName>
    </alternativeName>
</protein>